<evidence type="ECO:0000256" key="1">
    <source>
        <dbReference type="ARBA" id="ARBA00022664"/>
    </source>
</evidence>
<dbReference type="EMBL" id="JAACJM010000124">
    <property type="protein sequence ID" value="KAF5344492.1"/>
    <property type="molecule type" value="Genomic_DNA"/>
</dbReference>
<dbReference type="SUPFAM" id="SSF57756">
    <property type="entry name" value="Retrovirus zinc finger-like domains"/>
    <property type="match status" value="1"/>
</dbReference>
<evidence type="ECO:0000313" key="4">
    <source>
        <dbReference type="Proteomes" id="UP000559256"/>
    </source>
</evidence>
<organism evidence="3 4">
    <name type="scientific">Tetrapyrgos nigripes</name>
    <dbReference type="NCBI Taxonomy" id="182062"/>
    <lineage>
        <taxon>Eukaryota</taxon>
        <taxon>Fungi</taxon>
        <taxon>Dikarya</taxon>
        <taxon>Basidiomycota</taxon>
        <taxon>Agaricomycotina</taxon>
        <taxon>Agaricomycetes</taxon>
        <taxon>Agaricomycetidae</taxon>
        <taxon>Agaricales</taxon>
        <taxon>Marasmiineae</taxon>
        <taxon>Marasmiaceae</taxon>
        <taxon>Tetrapyrgos</taxon>
    </lineage>
</organism>
<reference evidence="3 4" key="1">
    <citation type="journal article" date="2020" name="ISME J.">
        <title>Uncovering the hidden diversity of litter-decomposition mechanisms in mushroom-forming fungi.</title>
        <authorList>
            <person name="Floudas D."/>
            <person name="Bentzer J."/>
            <person name="Ahren D."/>
            <person name="Johansson T."/>
            <person name="Persson P."/>
            <person name="Tunlid A."/>
        </authorList>
    </citation>
    <scope>NUCLEOTIDE SEQUENCE [LARGE SCALE GENOMIC DNA]</scope>
    <source>
        <strain evidence="3 4">CBS 291.85</strain>
    </source>
</reference>
<dbReference type="InterPro" id="IPR036875">
    <property type="entry name" value="Znf_CCHC_sf"/>
</dbReference>
<sequence>MPRNIRLPFDGEVVISTVTEKYHKEVIKKTDIEKQEQQVLVVIEWMKKNGGNNGQRNNQNQEQNRTNPNRDNLICDNCHLKGHIKVNCFADGGGAVDK</sequence>
<accession>A0A8H5CME8</accession>
<evidence type="ECO:0000313" key="3">
    <source>
        <dbReference type="EMBL" id="KAF5344492.1"/>
    </source>
</evidence>
<dbReference type="GO" id="GO:0006397">
    <property type="term" value="P:mRNA processing"/>
    <property type="evidence" value="ECO:0007669"/>
    <property type="project" value="UniProtKB-KW"/>
</dbReference>
<dbReference type="GO" id="GO:0003676">
    <property type="term" value="F:nucleic acid binding"/>
    <property type="evidence" value="ECO:0007669"/>
    <property type="project" value="InterPro"/>
</dbReference>
<feature type="compositionally biased region" description="Low complexity" evidence="2">
    <location>
        <begin position="54"/>
        <end position="70"/>
    </location>
</feature>
<gene>
    <name evidence="3" type="ORF">D9758_014150</name>
</gene>
<keyword evidence="1" id="KW-0507">mRNA processing</keyword>
<keyword evidence="4" id="KW-1185">Reference proteome</keyword>
<dbReference type="GO" id="GO:0008270">
    <property type="term" value="F:zinc ion binding"/>
    <property type="evidence" value="ECO:0007669"/>
    <property type="project" value="InterPro"/>
</dbReference>
<comment type="caution">
    <text evidence="3">The sequence shown here is derived from an EMBL/GenBank/DDBJ whole genome shotgun (WGS) entry which is preliminary data.</text>
</comment>
<dbReference type="Proteomes" id="UP000559256">
    <property type="component" value="Unassembled WGS sequence"/>
</dbReference>
<name>A0A8H5CME8_9AGAR</name>
<protein>
    <submittedName>
        <fullName evidence="3">Uncharacterized protein</fullName>
    </submittedName>
</protein>
<evidence type="ECO:0000256" key="2">
    <source>
        <dbReference type="SAM" id="MobiDB-lite"/>
    </source>
</evidence>
<feature type="region of interest" description="Disordered" evidence="2">
    <location>
        <begin position="49"/>
        <end position="70"/>
    </location>
</feature>
<dbReference type="AlphaFoldDB" id="A0A8H5CME8"/>
<proteinExistence type="predicted"/>